<dbReference type="InterPro" id="IPR002130">
    <property type="entry name" value="Cyclophilin-type_PPIase_dom"/>
</dbReference>
<dbReference type="AlphaFoldDB" id="A0AAW1R3G7"/>
<evidence type="ECO:0000313" key="3">
    <source>
        <dbReference type="Proteomes" id="UP001445335"/>
    </source>
</evidence>
<evidence type="ECO:0000313" key="2">
    <source>
        <dbReference type="EMBL" id="KAK9828053.1"/>
    </source>
</evidence>
<dbReference type="InterPro" id="IPR044185">
    <property type="entry name" value="CYP26-2-like"/>
</dbReference>
<dbReference type="InterPro" id="IPR029000">
    <property type="entry name" value="Cyclophilin-like_dom_sf"/>
</dbReference>
<organism evidence="2 3">
    <name type="scientific">Elliptochloris bilobata</name>
    <dbReference type="NCBI Taxonomy" id="381761"/>
    <lineage>
        <taxon>Eukaryota</taxon>
        <taxon>Viridiplantae</taxon>
        <taxon>Chlorophyta</taxon>
        <taxon>core chlorophytes</taxon>
        <taxon>Trebouxiophyceae</taxon>
        <taxon>Trebouxiophyceae incertae sedis</taxon>
        <taxon>Elliptochloris clade</taxon>
        <taxon>Elliptochloris</taxon>
    </lineage>
</organism>
<accession>A0AAW1R3G7</accession>
<dbReference type="PANTHER" id="PTHR47724:SF1">
    <property type="entry name" value="PEPTIDYL-PROLYL CIS-TRANS ISOMERASE CYP26-2, CHLOROPLASTIC"/>
    <property type="match status" value="1"/>
</dbReference>
<keyword evidence="3" id="KW-1185">Reference proteome</keyword>
<comment type="caution">
    <text evidence="2">The sequence shown here is derived from an EMBL/GenBank/DDBJ whole genome shotgun (WGS) entry which is preliminary data.</text>
</comment>
<dbReference type="Pfam" id="PF00160">
    <property type="entry name" value="Pro_isomerase"/>
    <property type="match status" value="1"/>
</dbReference>
<protein>
    <recommendedName>
        <fullName evidence="1">PPIase cyclophilin-type domain-containing protein</fullName>
    </recommendedName>
</protein>
<feature type="domain" description="PPIase cyclophilin-type" evidence="1">
    <location>
        <begin position="1"/>
        <end position="185"/>
    </location>
</feature>
<dbReference type="PANTHER" id="PTHR47724">
    <property type="entry name" value="PEPTIDYL-PROLYL CIS-TRANS ISOMERASE CYP26-2, CHLOROPLASTIC"/>
    <property type="match status" value="1"/>
</dbReference>
<dbReference type="GO" id="GO:0003755">
    <property type="term" value="F:peptidyl-prolyl cis-trans isomerase activity"/>
    <property type="evidence" value="ECO:0007669"/>
    <property type="project" value="InterPro"/>
</dbReference>
<dbReference type="GO" id="GO:0009507">
    <property type="term" value="C:chloroplast"/>
    <property type="evidence" value="ECO:0007669"/>
    <property type="project" value="TreeGrafter"/>
</dbReference>
<dbReference type="PROSITE" id="PS50072">
    <property type="entry name" value="CSA_PPIASE_2"/>
    <property type="match status" value="1"/>
</dbReference>
<dbReference type="EMBL" id="JALJOU010000053">
    <property type="protein sequence ID" value="KAK9828053.1"/>
    <property type="molecule type" value="Genomic_DNA"/>
</dbReference>
<proteinExistence type="predicted"/>
<dbReference type="SUPFAM" id="SSF50891">
    <property type="entry name" value="Cyclophilin-like"/>
    <property type="match status" value="1"/>
</dbReference>
<name>A0AAW1R3G7_9CHLO</name>
<gene>
    <name evidence="2" type="ORF">WJX81_005565</name>
</gene>
<dbReference type="Proteomes" id="UP001445335">
    <property type="component" value="Unassembled WGS sequence"/>
</dbReference>
<feature type="non-terminal residue" evidence="2">
    <location>
        <position position="1"/>
    </location>
</feature>
<evidence type="ECO:0000259" key="1">
    <source>
        <dbReference type="PROSITE" id="PS50072"/>
    </source>
</evidence>
<sequence>DLARGVNGVGYRIAARIDGVSPAYIKSSGVRALTRSATEPSAITGGETVEQLEVEMEQHRHTHNAPGMVSLTVLNSRPPVMKERLVAYQGKLVTVQDVSGAVANGTGFAITTTAVPDLDKTNLVVGRVVAGASLVDDLAAMPAVKANSSSPFFKVAKLAGDKRADVAEKSFGRPYSKIVVVESGMAN</sequence>
<dbReference type="Gene3D" id="2.40.100.10">
    <property type="entry name" value="Cyclophilin-like"/>
    <property type="match status" value="1"/>
</dbReference>
<reference evidence="2 3" key="1">
    <citation type="journal article" date="2024" name="Nat. Commun.">
        <title>Phylogenomics reveals the evolutionary origins of lichenization in chlorophyte algae.</title>
        <authorList>
            <person name="Puginier C."/>
            <person name="Libourel C."/>
            <person name="Otte J."/>
            <person name="Skaloud P."/>
            <person name="Haon M."/>
            <person name="Grisel S."/>
            <person name="Petersen M."/>
            <person name="Berrin J.G."/>
            <person name="Delaux P.M."/>
            <person name="Dal Grande F."/>
            <person name="Keller J."/>
        </authorList>
    </citation>
    <scope>NUCLEOTIDE SEQUENCE [LARGE SCALE GENOMIC DNA]</scope>
    <source>
        <strain evidence="2 3">SAG 245.80</strain>
    </source>
</reference>